<evidence type="ECO:0000256" key="4">
    <source>
        <dbReference type="ARBA" id="ARBA00010617"/>
    </source>
</evidence>
<gene>
    <name evidence="15" type="ORF">GSI_15428</name>
</gene>
<evidence type="ECO:0000256" key="12">
    <source>
        <dbReference type="ARBA" id="ARBA00023136"/>
    </source>
</evidence>
<dbReference type="PRINTS" id="PR00463">
    <property type="entry name" value="EP450I"/>
</dbReference>
<accession>A0A2G8RMI9</accession>
<comment type="caution">
    <text evidence="15">The sequence shown here is derived from an EMBL/GenBank/DDBJ whole genome shotgun (WGS) entry which is preliminary data.</text>
</comment>
<dbReference type="InterPro" id="IPR002401">
    <property type="entry name" value="Cyt_P450_E_grp-I"/>
</dbReference>
<dbReference type="InterPro" id="IPR017972">
    <property type="entry name" value="Cyt_P450_CS"/>
</dbReference>
<dbReference type="PROSITE" id="PS00086">
    <property type="entry name" value="CYTOCHROME_P450"/>
    <property type="match status" value="1"/>
</dbReference>
<comment type="subcellular location">
    <subcellularLocation>
        <location evidence="2">Membrane</location>
        <topology evidence="2">Single-pass membrane protein</topology>
    </subcellularLocation>
</comment>
<dbReference type="Pfam" id="PF00067">
    <property type="entry name" value="p450"/>
    <property type="match status" value="1"/>
</dbReference>
<dbReference type="GO" id="GO:0016705">
    <property type="term" value="F:oxidoreductase activity, acting on paired donors, with incorporation or reduction of molecular oxygen"/>
    <property type="evidence" value="ECO:0007669"/>
    <property type="project" value="InterPro"/>
</dbReference>
<evidence type="ECO:0000313" key="15">
    <source>
        <dbReference type="EMBL" id="PIL22735.1"/>
    </source>
</evidence>
<dbReference type="GO" id="GO:0016020">
    <property type="term" value="C:membrane"/>
    <property type="evidence" value="ECO:0007669"/>
    <property type="project" value="UniProtKB-SubCell"/>
</dbReference>
<dbReference type="CDD" id="cd11065">
    <property type="entry name" value="CYP64-like"/>
    <property type="match status" value="1"/>
</dbReference>
<dbReference type="EMBL" id="AYKW01000069">
    <property type="protein sequence ID" value="PIL22735.1"/>
    <property type="molecule type" value="Genomic_DNA"/>
</dbReference>
<dbReference type="AlphaFoldDB" id="A0A2G8RMI9"/>
<sequence>MPGLLSMELPVCLIGGLAVFLFFTRSLRGRSRRLPLPPGPPALPLIGNLLDYPKVSPWLAFRDMSRKYGGIISLRVMGQQIVVLNDYKAAVDLLEKRSSVYSSRPASPLFKLSGWDWSMSIMPYGQWWRRHRRAFWQYFHPGAIRSYHACQEKSARTLLSRLLKTPEDFAHPIEYALNASIMGTCYGLPVAHENDPNLNVFKAAESTLDLMNTGSNVLVESFPALASIPTWFPGTNFLERLAQSRKITAAMRDTPWLDIKALMAAGEVNTSVAGTILQRVSNSSQESLLESSEEVIGKNITAIIYFAFLLAMSLYPDVQAKAQAELDCVLGEARLPVIGDMESLPYVSAIIKETLRWHTTGPLGMPHATITDDEYNGYLIPKGSVVIANTWAFLHDPKVYPKPDEFIPERFLKGGKLGTTLPPDPVVAFGYGRRTCPGRHYANATLFIYMASILHTFNIAPPVDEDGKPIRIHPRPTTGFVS</sequence>
<feature type="binding site" description="axial binding residue" evidence="13">
    <location>
        <position position="436"/>
    </location>
    <ligand>
        <name>heme</name>
        <dbReference type="ChEBI" id="CHEBI:30413"/>
    </ligand>
    <ligandPart>
        <name>Fe</name>
        <dbReference type="ChEBI" id="CHEBI:18248"/>
    </ligandPart>
</feature>
<evidence type="ECO:0000256" key="13">
    <source>
        <dbReference type="PIRSR" id="PIRSR602401-1"/>
    </source>
</evidence>
<keyword evidence="6" id="KW-0812">Transmembrane</keyword>
<keyword evidence="16" id="KW-1185">Reference proteome</keyword>
<name>A0A2G8RMI9_9APHY</name>
<evidence type="ECO:0000256" key="2">
    <source>
        <dbReference type="ARBA" id="ARBA00004167"/>
    </source>
</evidence>
<keyword evidence="5 13" id="KW-0349">Heme</keyword>
<dbReference type="GO" id="GO:0020037">
    <property type="term" value="F:heme binding"/>
    <property type="evidence" value="ECO:0007669"/>
    <property type="project" value="InterPro"/>
</dbReference>
<keyword evidence="8" id="KW-1133">Transmembrane helix</keyword>
<dbReference type="PANTHER" id="PTHR46300:SF7">
    <property type="entry name" value="P450, PUTATIVE (EUROFUNG)-RELATED"/>
    <property type="match status" value="1"/>
</dbReference>
<dbReference type="OrthoDB" id="2751434at2759"/>
<dbReference type="GO" id="GO:0005506">
    <property type="term" value="F:iron ion binding"/>
    <property type="evidence" value="ECO:0007669"/>
    <property type="project" value="InterPro"/>
</dbReference>
<keyword evidence="10 13" id="KW-0408">Iron</keyword>
<dbReference type="Gene3D" id="1.10.630.10">
    <property type="entry name" value="Cytochrome P450"/>
    <property type="match status" value="1"/>
</dbReference>
<dbReference type="InterPro" id="IPR050364">
    <property type="entry name" value="Cytochrome_P450_fung"/>
</dbReference>
<comment type="pathway">
    <text evidence="3">Secondary metabolite biosynthesis.</text>
</comment>
<dbReference type="Proteomes" id="UP000230002">
    <property type="component" value="Unassembled WGS sequence"/>
</dbReference>
<evidence type="ECO:0000256" key="1">
    <source>
        <dbReference type="ARBA" id="ARBA00001971"/>
    </source>
</evidence>
<evidence type="ECO:0000256" key="7">
    <source>
        <dbReference type="ARBA" id="ARBA00022723"/>
    </source>
</evidence>
<dbReference type="SUPFAM" id="SSF48264">
    <property type="entry name" value="Cytochrome P450"/>
    <property type="match status" value="1"/>
</dbReference>
<evidence type="ECO:0000256" key="10">
    <source>
        <dbReference type="ARBA" id="ARBA00023004"/>
    </source>
</evidence>
<organism evidence="15 16">
    <name type="scientific">Ganoderma sinense ZZ0214-1</name>
    <dbReference type="NCBI Taxonomy" id="1077348"/>
    <lineage>
        <taxon>Eukaryota</taxon>
        <taxon>Fungi</taxon>
        <taxon>Dikarya</taxon>
        <taxon>Basidiomycota</taxon>
        <taxon>Agaricomycotina</taxon>
        <taxon>Agaricomycetes</taxon>
        <taxon>Polyporales</taxon>
        <taxon>Polyporaceae</taxon>
        <taxon>Ganoderma</taxon>
    </lineage>
</organism>
<evidence type="ECO:0000256" key="5">
    <source>
        <dbReference type="ARBA" id="ARBA00022617"/>
    </source>
</evidence>
<keyword evidence="12" id="KW-0472">Membrane</keyword>
<comment type="similarity">
    <text evidence="4 14">Belongs to the cytochrome P450 family.</text>
</comment>
<evidence type="ECO:0000256" key="8">
    <source>
        <dbReference type="ARBA" id="ARBA00022989"/>
    </source>
</evidence>
<dbReference type="PANTHER" id="PTHR46300">
    <property type="entry name" value="P450, PUTATIVE (EUROFUNG)-RELATED-RELATED"/>
    <property type="match status" value="1"/>
</dbReference>
<evidence type="ECO:0000256" key="6">
    <source>
        <dbReference type="ARBA" id="ARBA00022692"/>
    </source>
</evidence>
<dbReference type="InterPro" id="IPR036396">
    <property type="entry name" value="Cyt_P450_sf"/>
</dbReference>
<dbReference type="InterPro" id="IPR001128">
    <property type="entry name" value="Cyt_P450"/>
</dbReference>
<keyword evidence="9 14" id="KW-0560">Oxidoreductase</keyword>
<comment type="cofactor">
    <cofactor evidence="1 13">
        <name>heme</name>
        <dbReference type="ChEBI" id="CHEBI:30413"/>
    </cofactor>
</comment>
<evidence type="ECO:0000313" key="16">
    <source>
        <dbReference type="Proteomes" id="UP000230002"/>
    </source>
</evidence>
<proteinExistence type="inferred from homology"/>
<dbReference type="STRING" id="1077348.A0A2G8RMI9"/>
<evidence type="ECO:0000256" key="3">
    <source>
        <dbReference type="ARBA" id="ARBA00005179"/>
    </source>
</evidence>
<dbReference type="GO" id="GO:0004497">
    <property type="term" value="F:monooxygenase activity"/>
    <property type="evidence" value="ECO:0007669"/>
    <property type="project" value="UniProtKB-KW"/>
</dbReference>
<protein>
    <submittedName>
        <fullName evidence="15">Cytochrome P450</fullName>
    </submittedName>
</protein>
<evidence type="ECO:0000256" key="14">
    <source>
        <dbReference type="RuleBase" id="RU000461"/>
    </source>
</evidence>
<keyword evidence="7 13" id="KW-0479">Metal-binding</keyword>
<reference evidence="15 16" key="1">
    <citation type="journal article" date="2015" name="Sci. Rep.">
        <title>Chromosome-level genome map provides insights into diverse defense mechanisms in the medicinal fungus Ganoderma sinense.</title>
        <authorList>
            <person name="Zhu Y."/>
            <person name="Xu J."/>
            <person name="Sun C."/>
            <person name="Zhou S."/>
            <person name="Xu H."/>
            <person name="Nelson D.R."/>
            <person name="Qian J."/>
            <person name="Song J."/>
            <person name="Luo H."/>
            <person name="Xiang L."/>
            <person name="Li Y."/>
            <person name="Xu Z."/>
            <person name="Ji A."/>
            <person name="Wang L."/>
            <person name="Lu S."/>
            <person name="Hayward A."/>
            <person name="Sun W."/>
            <person name="Li X."/>
            <person name="Schwartz D.C."/>
            <person name="Wang Y."/>
            <person name="Chen S."/>
        </authorList>
    </citation>
    <scope>NUCLEOTIDE SEQUENCE [LARGE SCALE GENOMIC DNA]</scope>
    <source>
        <strain evidence="15 16">ZZ0214-1</strain>
    </source>
</reference>
<evidence type="ECO:0000256" key="11">
    <source>
        <dbReference type="ARBA" id="ARBA00023033"/>
    </source>
</evidence>
<keyword evidence="11 14" id="KW-0503">Monooxygenase</keyword>
<evidence type="ECO:0000256" key="9">
    <source>
        <dbReference type="ARBA" id="ARBA00023002"/>
    </source>
</evidence>
<dbReference type="PRINTS" id="PR00385">
    <property type="entry name" value="P450"/>
</dbReference>